<evidence type="ECO:0000259" key="3">
    <source>
        <dbReference type="Pfam" id="PF17482"/>
    </source>
</evidence>
<reference evidence="5 7" key="2">
    <citation type="submission" date="2018-06" db="EMBL/GenBank/DDBJ databases">
        <authorList>
            <consortium name="Pathogen Informatics"/>
            <person name="Doyle S."/>
        </authorList>
    </citation>
    <scope>NUCLEOTIDE SEQUENCE [LARGE SCALE GENOMIC DNA]</scope>
    <source>
        <strain evidence="5 7">NCTC10338</strain>
    </source>
</reference>
<protein>
    <submittedName>
        <fullName evidence="4">Phage tail sheath protein</fullName>
    </submittedName>
    <submittedName>
        <fullName evidence="5">Phage-like protein</fullName>
    </submittedName>
</protein>
<proteinExistence type="inferred from homology"/>
<feature type="domain" description="Tail sheath protein subtilisin-like" evidence="2">
    <location>
        <begin position="80"/>
        <end position="221"/>
    </location>
</feature>
<feature type="domain" description="Tail sheath protein C-terminal" evidence="3">
    <location>
        <begin position="229"/>
        <end position="351"/>
    </location>
</feature>
<dbReference type="EMBL" id="CP019980">
    <property type="protein sequence ID" value="AVK95606.1"/>
    <property type="molecule type" value="Genomic_DNA"/>
</dbReference>
<dbReference type="Gene3D" id="3.40.50.11790">
    <property type="match status" value="1"/>
</dbReference>
<dbReference type="InterPro" id="IPR035089">
    <property type="entry name" value="Phage_sheath_subtilisin"/>
</dbReference>
<dbReference type="Proteomes" id="UP000255295">
    <property type="component" value="Unassembled WGS sequence"/>
</dbReference>
<dbReference type="GeneID" id="48275472"/>
<accession>A0A2S0JWY7</accession>
<dbReference type="Pfam" id="PF04984">
    <property type="entry name" value="Phage_sheath_1"/>
    <property type="match status" value="1"/>
</dbReference>
<dbReference type="AlphaFoldDB" id="A0A2S0JWY7"/>
<dbReference type="Pfam" id="PF17482">
    <property type="entry name" value="Phage_sheath_1C"/>
    <property type="match status" value="1"/>
</dbReference>
<organism evidence="4 6">
    <name type="scientific">Lysinibacillus sphaericus</name>
    <name type="common">Bacillus sphaericus</name>
    <dbReference type="NCBI Taxonomy" id="1421"/>
    <lineage>
        <taxon>Bacteria</taxon>
        <taxon>Bacillati</taxon>
        <taxon>Bacillota</taxon>
        <taxon>Bacilli</taxon>
        <taxon>Bacillales</taxon>
        <taxon>Bacillaceae</taxon>
        <taxon>Lysinibacillus</taxon>
    </lineage>
</organism>
<sequence>MGLPQIIIEFNGKAVTAIKRSQLGIVALILKDDVQTADTVTYKSIEEVKTDAWSTENLDYIQKTFMGTPSKVIIERLATTAVDYNAALTRLNNKRFNYLAIPGIEDKDTTIIATWIKTKRDNNKKTFKAVLPNCDADHEGIINFTTTGIKVGEKDYTTAEYTARIAGILAGLPFTRSSTYYELNEIDVITDIEDPDTAVDNGELILINDGENIKIGRGVNSLTTTTGKKTEDFKSIRVMEVQDLIKDDIRTTFDKNYIGKHNNTYDNQVLFIRSINAYYDGLEGEEILDPNYDNKAEINVQKQRSAWESTGVDTTDWDDQKVKEMSFKKNVFLGSNIKIVDAIEDLDMDIAI</sequence>
<evidence type="ECO:0000256" key="1">
    <source>
        <dbReference type="ARBA" id="ARBA00008005"/>
    </source>
</evidence>
<evidence type="ECO:0000313" key="4">
    <source>
        <dbReference type="EMBL" id="AVK95606.1"/>
    </source>
</evidence>
<evidence type="ECO:0000313" key="5">
    <source>
        <dbReference type="EMBL" id="SUV18687.1"/>
    </source>
</evidence>
<dbReference type="Gene3D" id="3.30.1370.220">
    <property type="match status" value="1"/>
</dbReference>
<name>A0A2S0JWY7_LYSSH</name>
<reference evidence="4 6" key="1">
    <citation type="submission" date="2017-03" db="EMBL/GenBank/DDBJ databases">
        <title>The whole genome sequencing and assembly of Lysinibacillus sphaericus DSM 28T strain.</title>
        <authorList>
            <person name="Lee Y.-J."/>
            <person name="Yi H."/>
            <person name="Bahn Y.-S."/>
            <person name="Kim J.F."/>
            <person name="Lee D.-W."/>
        </authorList>
    </citation>
    <scope>NUCLEOTIDE SEQUENCE [LARGE SCALE GENOMIC DNA]</scope>
    <source>
        <strain evidence="4 6">DSM 28</strain>
    </source>
</reference>
<evidence type="ECO:0000313" key="7">
    <source>
        <dbReference type="Proteomes" id="UP000255295"/>
    </source>
</evidence>
<evidence type="ECO:0000259" key="2">
    <source>
        <dbReference type="Pfam" id="PF04984"/>
    </source>
</evidence>
<dbReference type="InterPro" id="IPR020287">
    <property type="entry name" value="Tail_sheath_C"/>
</dbReference>
<gene>
    <name evidence="5" type="primary">xkdK_2</name>
    <name evidence="4" type="ORF">LS41612_04615</name>
    <name evidence="5" type="ORF">NCTC10338_03854</name>
</gene>
<dbReference type="EMBL" id="UFSZ01000001">
    <property type="protein sequence ID" value="SUV18687.1"/>
    <property type="molecule type" value="Genomic_DNA"/>
</dbReference>
<dbReference type="RefSeq" id="WP_105928890.1">
    <property type="nucleotide sequence ID" value="NZ_CP019980.1"/>
</dbReference>
<comment type="similarity">
    <text evidence="1">Belongs to the myoviridae tail sheath protein family.</text>
</comment>
<evidence type="ECO:0000313" key="6">
    <source>
        <dbReference type="Proteomes" id="UP000238825"/>
    </source>
</evidence>
<dbReference type="Proteomes" id="UP000238825">
    <property type="component" value="Chromosome"/>
</dbReference>